<gene>
    <name evidence="3" type="ORF">RIMI_LOCUS15032784</name>
</gene>
<dbReference type="InterPro" id="IPR055355">
    <property type="entry name" value="ZP-C"/>
</dbReference>
<dbReference type="Proteomes" id="UP001176940">
    <property type="component" value="Unassembled WGS sequence"/>
</dbReference>
<sequence length="94" mass="10709">MSSNKSRPLPVDDRTASMYFHRYHLTGGCARCPNIKDNTIGIEENGISLTCRFHVTVFKFIGDYDEVHLHCAVSLCDSEKYSCKIVNSFYILID</sequence>
<keyword evidence="1" id="KW-1015">Disulfide bond</keyword>
<dbReference type="EMBL" id="CAUEEQ010039739">
    <property type="protein sequence ID" value="CAJ0955160.1"/>
    <property type="molecule type" value="Genomic_DNA"/>
</dbReference>
<evidence type="ECO:0000313" key="3">
    <source>
        <dbReference type="EMBL" id="CAJ0955160.1"/>
    </source>
</evidence>
<protein>
    <recommendedName>
        <fullName evidence="2">ZP domain-containing protein</fullName>
    </recommendedName>
</protein>
<dbReference type="PROSITE" id="PS51034">
    <property type="entry name" value="ZP_2"/>
    <property type="match status" value="1"/>
</dbReference>
<dbReference type="InterPro" id="IPR001507">
    <property type="entry name" value="ZP_dom"/>
</dbReference>
<organism evidence="3 4">
    <name type="scientific">Ranitomeya imitator</name>
    <name type="common">mimic poison frog</name>
    <dbReference type="NCBI Taxonomy" id="111125"/>
    <lineage>
        <taxon>Eukaryota</taxon>
        <taxon>Metazoa</taxon>
        <taxon>Chordata</taxon>
        <taxon>Craniata</taxon>
        <taxon>Vertebrata</taxon>
        <taxon>Euteleostomi</taxon>
        <taxon>Amphibia</taxon>
        <taxon>Batrachia</taxon>
        <taxon>Anura</taxon>
        <taxon>Neobatrachia</taxon>
        <taxon>Hyloidea</taxon>
        <taxon>Dendrobatidae</taxon>
        <taxon>Dendrobatinae</taxon>
        <taxon>Ranitomeya</taxon>
    </lineage>
</organism>
<dbReference type="InterPro" id="IPR042235">
    <property type="entry name" value="ZP-C_dom"/>
</dbReference>
<evidence type="ECO:0000256" key="1">
    <source>
        <dbReference type="ARBA" id="ARBA00023157"/>
    </source>
</evidence>
<evidence type="ECO:0000259" key="2">
    <source>
        <dbReference type="PROSITE" id="PS51034"/>
    </source>
</evidence>
<dbReference type="Pfam" id="PF00100">
    <property type="entry name" value="Zona_pellucida"/>
    <property type="match status" value="1"/>
</dbReference>
<comment type="caution">
    <text evidence="3">The sequence shown here is derived from an EMBL/GenBank/DDBJ whole genome shotgun (WGS) entry which is preliminary data.</text>
</comment>
<accession>A0ABN9M3U4</accession>
<feature type="domain" description="ZP" evidence="2">
    <location>
        <begin position="1"/>
        <end position="90"/>
    </location>
</feature>
<name>A0ABN9M3U4_9NEOB</name>
<reference evidence="3" key="1">
    <citation type="submission" date="2023-07" db="EMBL/GenBank/DDBJ databases">
        <authorList>
            <person name="Stuckert A."/>
        </authorList>
    </citation>
    <scope>NUCLEOTIDE SEQUENCE</scope>
</reference>
<dbReference type="Gene3D" id="2.60.40.4100">
    <property type="entry name" value="Zona pellucida, ZP-C domain"/>
    <property type="match status" value="1"/>
</dbReference>
<proteinExistence type="predicted"/>
<evidence type="ECO:0000313" key="4">
    <source>
        <dbReference type="Proteomes" id="UP001176940"/>
    </source>
</evidence>
<keyword evidence="4" id="KW-1185">Reference proteome</keyword>